<reference evidence="1 2" key="2">
    <citation type="journal article" date="2012" name="PLoS Pathog.">
        <title>Diverse lifestyles and strategies of plant pathogenesis encoded in the genomes of eighteen Dothideomycetes fungi.</title>
        <authorList>
            <person name="Ohm R.A."/>
            <person name="Feau N."/>
            <person name="Henrissat B."/>
            <person name="Schoch C.L."/>
            <person name="Horwitz B.A."/>
            <person name="Barry K.W."/>
            <person name="Condon B.J."/>
            <person name="Copeland A.C."/>
            <person name="Dhillon B."/>
            <person name="Glaser F."/>
            <person name="Hesse C.N."/>
            <person name="Kosti I."/>
            <person name="LaButti K."/>
            <person name="Lindquist E.A."/>
            <person name="Lucas S."/>
            <person name="Salamov A.A."/>
            <person name="Bradshaw R.E."/>
            <person name="Ciuffetti L."/>
            <person name="Hamelin R.C."/>
            <person name="Kema G.H.J."/>
            <person name="Lawrence C."/>
            <person name="Scott J.A."/>
            <person name="Spatafora J.W."/>
            <person name="Turgeon B.G."/>
            <person name="de Wit P.J.G.M."/>
            <person name="Zhong S."/>
            <person name="Goodwin S.B."/>
            <person name="Grigoriev I.V."/>
        </authorList>
    </citation>
    <scope>NUCLEOTIDE SEQUENCE [LARGE SCALE GENOMIC DNA]</scope>
    <source>
        <strain evidence="2">NZE10 / CBS 128990</strain>
    </source>
</reference>
<dbReference type="HOGENOM" id="CLU_754438_0_0_1"/>
<protein>
    <submittedName>
        <fullName evidence="1">Uncharacterized protein</fullName>
    </submittedName>
</protein>
<keyword evidence="2" id="KW-1185">Reference proteome</keyword>
<evidence type="ECO:0000313" key="1">
    <source>
        <dbReference type="EMBL" id="EME39823.1"/>
    </source>
</evidence>
<dbReference type="EMBL" id="KB446544">
    <property type="protein sequence ID" value="EME39823.1"/>
    <property type="molecule type" value="Genomic_DNA"/>
</dbReference>
<dbReference type="AlphaFoldDB" id="N1PBV8"/>
<dbReference type="PANTHER" id="PTHR38790:SF4">
    <property type="entry name" value="2EXR DOMAIN-CONTAINING PROTEIN"/>
    <property type="match status" value="1"/>
</dbReference>
<dbReference type="OMA" id="CIHYFEY"/>
<name>N1PBV8_DOTSN</name>
<organism evidence="1 2">
    <name type="scientific">Dothistroma septosporum (strain NZE10 / CBS 128990)</name>
    <name type="common">Red band needle blight fungus</name>
    <name type="synonym">Mycosphaerella pini</name>
    <dbReference type="NCBI Taxonomy" id="675120"/>
    <lineage>
        <taxon>Eukaryota</taxon>
        <taxon>Fungi</taxon>
        <taxon>Dikarya</taxon>
        <taxon>Ascomycota</taxon>
        <taxon>Pezizomycotina</taxon>
        <taxon>Dothideomycetes</taxon>
        <taxon>Dothideomycetidae</taxon>
        <taxon>Mycosphaerellales</taxon>
        <taxon>Mycosphaerellaceae</taxon>
        <taxon>Dothistroma</taxon>
    </lineage>
</organism>
<sequence length="367" mass="41919">MAEIMSGVEHINHVAAIDNGTIALDRIWDIDPAQSAGVEDDPAHIRRRKAGLREPDSASSNNMSSPLLRLPVELRAQICEYVLCNKTIHISIWKRQMGEPGGFPLDEGRPIKVLHAICLCNRTWDEVYQISKESEPNVEGTYDDRGFLKLARSHDENILKSHHIDHKACSSVLNDFQWRDFMSMPAKDCCCPFPCIHYFEYRAAMVEQYGKPPDGIKTKHLTTKYDLALLRTCKLVHKETAMLPYTRNTFAFQERMAMNFFLDKVLTSEQRDIVERIHVCIRSLTSPTLPEVVPSGLKVLQCFIVNDDGDFWSKLKAWKNRFESVQVVSGWDGKRSILEEPRASRRDRAAKLEAFLSREAASADITR</sequence>
<accession>N1PBV8</accession>
<reference evidence="2" key="1">
    <citation type="journal article" date="2012" name="PLoS Genet.">
        <title>The genomes of the fungal plant pathogens Cladosporium fulvum and Dothistroma septosporum reveal adaptation to different hosts and lifestyles but also signatures of common ancestry.</title>
        <authorList>
            <person name="de Wit P.J.G.M."/>
            <person name="van der Burgt A."/>
            <person name="Oekmen B."/>
            <person name="Stergiopoulos I."/>
            <person name="Abd-Elsalam K.A."/>
            <person name="Aerts A.L."/>
            <person name="Bahkali A.H."/>
            <person name="Beenen H.G."/>
            <person name="Chettri P."/>
            <person name="Cox M.P."/>
            <person name="Datema E."/>
            <person name="de Vries R.P."/>
            <person name="Dhillon B."/>
            <person name="Ganley A.R."/>
            <person name="Griffiths S.A."/>
            <person name="Guo Y."/>
            <person name="Hamelin R.C."/>
            <person name="Henrissat B."/>
            <person name="Kabir M.S."/>
            <person name="Jashni M.K."/>
            <person name="Kema G."/>
            <person name="Klaubauf S."/>
            <person name="Lapidus A."/>
            <person name="Levasseur A."/>
            <person name="Lindquist E."/>
            <person name="Mehrabi R."/>
            <person name="Ohm R.A."/>
            <person name="Owen T.J."/>
            <person name="Salamov A."/>
            <person name="Schwelm A."/>
            <person name="Schijlen E."/>
            <person name="Sun H."/>
            <person name="van den Burg H.A."/>
            <person name="van Ham R.C.H.J."/>
            <person name="Zhang S."/>
            <person name="Goodwin S.B."/>
            <person name="Grigoriev I.V."/>
            <person name="Collemare J."/>
            <person name="Bradshaw R.E."/>
        </authorList>
    </citation>
    <scope>NUCLEOTIDE SEQUENCE [LARGE SCALE GENOMIC DNA]</scope>
    <source>
        <strain evidence="2">NZE10 / CBS 128990</strain>
    </source>
</reference>
<proteinExistence type="predicted"/>
<dbReference type="OrthoDB" id="5413827at2759"/>
<dbReference type="eggNOG" id="ENOG502TC3J">
    <property type="taxonomic scope" value="Eukaryota"/>
</dbReference>
<gene>
    <name evidence="1" type="ORF">DOTSEDRAFT_37886</name>
</gene>
<evidence type="ECO:0000313" key="2">
    <source>
        <dbReference type="Proteomes" id="UP000016933"/>
    </source>
</evidence>
<dbReference type="Proteomes" id="UP000016933">
    <property type="component" value="Unassembled WGS sequence"/>
</dbReference>
<dbReference type="PANTHER" id="PTHR38790">
    <property type="entry name" value="2EXR DOMAIN-CONTAINING PROTEIN-RELATED"/>
    <property type="match status" value="1"/>
</dbReference>